<evidence type="ECO:0000256" key="1">
    <source>
        <dbReference type="ARBA" id="ARBA00022670"/>
    </source>
</evidence>
<dbReference type="Proteomes" id="UP000005309">
    <property type="component" value="Unassembled WGS sequence"/>
</dbReference>
<dbReference type="Pfam" id="PF01435">
    <property type="entry name" value="Peptidase_M48"/>
    <property type="match status" value="1"/>
</dbReference>
<evidence type="ECO:0000256" key="2">
    <source>
        <dbReference type="ARBA" id="ARBA00022723"/>
    </source>
</evidence>
<evidence type="ECO:0000313" key="9">
    <source>
        <dbReference type="EMBL" id="EEQ48348.1"/>
    </source>
</evidence>
<evidence type="ECO:0000313" key="10">
    <source>
        <dbReference type="Proteomes" id="UP000005309"/>
    </source>
</evidence>
<dbReference type="EC" id="3.4.24.-" evidence="9"/>
<sequence length="363" mass="38736">MLGGIMNKKKLMRSGVALALSISMASGITLSTPAVAEAGTGNIIGAIVGGIAASAEMNKEIKYYNTTEEGRQALNNQLREKYGVNNDYTLNSQLDRIFTNLTAAIGSQDATIYDRPYMYFINNEDSFNAFCTLGHNMSVNTGLYNYLNNEDEIAVVLAHEMGHGQKDHPAKGMKRSLGPAILASATGSVLGAIAANIWNGQGLTKPMEWEADNLAFDYISRSPYNPGATAAVWQRIIDMDGNNSSNVIAIMSGAADHPSNASRRDNYAKKLTEMSGGKVTVNNGTVYINKKEFVTPAPAYGMTSAERAYFVMGNLAAAYKNGHAASDAYADGSTVILGAQPIITAVNGDRSASDMANQLNKIK</sequence>
<keyword evidence="1 6" id="KW-0645">Protease</keyword>
<dbReference type="Gene3D" id="3.30.2010.10">
    <property type="entry name" value="Metalloproteases ('zincins'), catalytic domain"/>
    <property type="match status" value="1"/>
</dbReference>
<evidence type="ECO:0000256" key="7">
    <source>
        <dbReference type="SAM" id="SignalP"/>
    </source>
</evidence>
<dbReference type="CDD" id="cd07324">
    <property type="entry name" value="M48C_Oma1-like"/>
    <property type="match status" value="1"/>
</dbReference>
<protein>
    <submittedName>
        <fullName evidence="9">Peptidase, M48 family</fullName>
        <ecNumber evidence="9">3.4.24.-</ecNumber>
    </submittedName>
</protein>
<dbReference type="EMBL" id="ACLA01000020">
    <property type="protein sequence ID" value="EEQ48348.1"/>
    <property type="molecule type" value="Genomic_DNA"/>
</dbReference>
<evidence type="ECO:0000256" key="3">
    <source>
        <dbReference type="ARBA" id="ARBA00022801"/>
    </source>
</evidence>
<comment type="cofactor">
    <cofactor evidence="6">
        <name>Zn(2+)</name>
        <dbReference type="ChEBI" id="CHEBI:29105"/>
    </cofactor>
    <text evidence="6">Binds 1 zinc ion per subunit.</text>
</comment>
<feature type="chain" id="PRO_5038936068" evidence="7">
    <location>
        <begin position="37"/>
        <end position="363"/>
    </location>
</feature>
<dbReference type="InterPro" id="IPR051156">
    <property type="entry name" value="Mito/Outer_Membr_Metalloprot"/>
</dbReference>
<keyword evidence="10" id="KW-1185">Reference proteome</keyword>
<evidence type="ECO:0000256" key="4">
    <source>
        <dbReference type="ARBA" id="ARBA00022833"/>
    </source>
</evidence>
<keyword evidence="5 6" id="KW-0482">Metalloprotease</keyword>
<comment type="caution">
    <text evidence="9">The sequence shown here is derived from an EMBL/GenBank/DDBJ whole genome shotgun (WGS) entry which is preliminary data.</text>
</comment>
<dbReference type="GO" id="GO:0051603">
    <property type="term" value="P:proteolysis involved in protein catabolic process"/>
    <property type="evidence" value="ECO:0007669"/>
    <property type="project" value="TreeGrafter"/>
</dbReference>
<evidence type="ECO:0000256" key="6">
    <source>
        <dbReference type="RuleBase" id="RU003983"/>
    </source>
</evidence>
<keyword evidence="7" id="KW-0732">Signal</keyword>
<dbReference type="OrthoDB" id="1624239at2"/>
<dbReference type="HOGENOM" id="CLU_052515_0_0_9"/>
<accession>C4V484</accession>
<evidence type="ECO:0000256" key="5">
    <source>
        <dbReference type="ARBA" id="ARBA00023049"/>
    </source>
</evidence>
<dbReference type="eggNOG" id="COG4783">
    <property type="taxonomic scope" value="Bacteria"/>
</dbReference>
<feature type="signal peptide" evidence="7">
    <location>
        <begin position="1"/>
        <end position="36"/>
    </location>
</feature>
<name>C4V484_9FIRM</name>
<evidence type="ECO:0000259" key="8">
    <source>
        <dbReference type="Pfam" id="PF01435"/>
    </source>
</evidence>
<keyword evidence="2" id="KW-0479">Metal-binding</keyword>
<dbReference type="GO" id="GO:0004222">
    <property type="term" value="F:metalloendopeptidase activity"/>
    <property type="evidence" value="ECO:0007669"/>
    <property type="project" value="InterPro"/>
</dbReference>
<keyword evidence="3 6" id="KW-0378">Hydrolase</keyword>
<dbReference type="PANTHER" id="PTHR22726">
    <property type="entry name" value="METALLOENDOPEPTIDASE OMA1"/>
    <property type="match status" value="1"/>
</dbReference>
<organism evidence="9 10">
    <name type="scientific">Selenomonas flueggei ATCC 43531</name>
    <dbReference type="NCBI Taxonomy" id="638302"/>
    <lineage>
        <taxon>Bacteria</taxon>
        <taxon>Bacillati</taxon>
        <taxon>Bacillota</taxon>
        <taxon>Negativicutes</taxon>
        <taxon>Selenomonadales</taxon>
        <taxon>Selenomonadaceae</taxon>
        <taxon>Selenomonas</taxon>
    </lineage>
</organism>
<proteinExistence type="inferred from homology"/>
<reference evidence="9 10" key="1">
    <citation type="submission" date="2009-04" db="EMBL/GenBank/DDBJ databases">
        <authorList>
            <person name="Qin X."/>
            <person name="Bachman B."/>
            <person name="Battles P."/>
            <person name="Bell A."/>
            <person name="Bess C."/>
            <person name="Bickham C."/>
            <person name="Chaboub L."/>
            <person name="Chen D."/>
            <person name="Coyle M."/>
            <person name="Deiros D.R."/>
            <person name="Dinh H."/>
            <person name="Forbes L."/>
            <person name="Fowler G."/>
            <person name="Francisco L."/>
            <person name="Fu Q."/>
            <person name="Gubbala S."/>
            <person name="Hale W."/>
            <person name="Han Y."/>
            <person name="Hemphill L."/>
            <person name="Highlander S.K."/>
            <person name="Hirani K."/>
            <person name="Hogues M."/>
            <person name="Jackson L."/>
            <person name="Jakkamsetti A."/>
            <person name="Javaid M."/>
            <person name="Jiang H."/>
            <person name="Korchina V."/>
            <person name="Kovar C."/>
            <person name="Lara F."/>
            <person name="Lee S."/>
            <person name="Mata R."/>
            <person name="Mathew T."/>
            <person name="Moen C."/>
            <person name="Morales K."/>
            <person name="Munidasa M."/>
            <person name="Nazareth L."/>
            <person name="Ngo R."/>
            <person name="Nguyen L."/>
            <person name="Okwuonu G."/>
            <person name="Ongeri F."/>
            <person name="Patil S."/>
            <person name="Petrosino J."/>
            <person name="Pham C."/>
            <person name="Pham P."/>
            <person name="Pu L.-L."/>
            <person name="Puazo M."/>
            <person name="Raj R."/>
            <person name="Reid J."/>
            <person name="Rouhana J."/>
            <person name="Saada N."/>
            <person name="Shang Y."/>
            <person name="Simmons D."/>
            <person name="Thornton R."/>
            <person name="Warren J."/>
            <person name="Weissenberger G."/>
            <person name="Zhang J."/>
            <person name="Zhang L."/>
            <person name="Zhou C."/>
            <person name="Zhu D."/>
            <person name="Muzny D."/>
            <person name="Worley K."/>
            <person name="Gibbs R."/>
        </authorList>
    </citation>
    <scope>NUCLEOTIDE SEQUENCE [LARGE SCALE GENOMIC DNA]</scope>
    <source>
        <strain evidence="9 10">ATCC 43531</strain>
    </source>
</reference>
<gene>
    <name evidence="9" type="ORF">HMPREF0908_1328</name>
</gene>
<dbReference type="InterPro" id="IPR001915">
    <property type="entry name" value="Peptidase_M48"/>
</dbReference>
<dbReference type="STRING" id="638302.HMPREF0908_1328"/>
<keyword evidence="4 6" id="KW-0862">Zinc</keyword>
<dbReference type="PANTHER" id="PTHR22726:SF1">
    <property type="entry name" value="METALLOENDOPEPTIDASE OMA1, MITOCHONDRIAL"/>
    <property type="match status" value="1"/>
</dbReference>
<dbReference type="GO" id="GO:0016020">
    <property type="term" value="C:membrane"/>
    <property type="evidence" value="ECO:0007669"/>
    <property type="project" value="TreeGrafter"/>
</dbReference>
<feature type="domain" description="Peptidase M48" evidence="8">
    <location>
        <begin position="91"/>
        <end position="263"/>
    </location>
</feature>
<dbReference type="GO" id="GO:0046872">
    <property type="term" value="F:metal ion binding"/>
    <property type="evidence" value="ECO:0007669"/>
    <property type="project" value="UniProtKB-KW"/>
</dbReference>
<dbReference type="AlphaFoldDB" id="C4V484"/>
<comment type="similarity">
    <text evidence="6">Belongs to the peptidase M48 family.</text>
</comment>